<dbReference type="Proteomes" id="UP000191240">
    <property type="component" value="Unassembled WGS sequence"/>
</dbReference>
<keyword evidence="1" id="KW-1277">Toxin-antitoxin system</keyword>
<sequence length="106" mass="12812">MKYVIKYSPTALRDLDRVWREVLDASNDFEITQKYMNELIEKIEAKADYPRPGSPLYYENGFTGYYFLTYKVYIAFYRLDKNEILVDRVLYGVSDYMRKLNFRAEE</sequence>
<dbReference type="OrthoDB" id="9806083at2"/>
<dbReference type="EMBL" id="FQYW01000004">
    <property type="protein sequence ID" value="SHI37516.1"/>
    <property type="molecule type" value="Genomic_DNA"/>
</dbReference>
<dbReference type="AlphaFoldDB" id="A0A1M6AM15"/>
<dbReference type="RefSeq" id="WP_080325231.1">
    <property type="nucleotide sequence ID" value="NZ_FQYW01000004.1"/>
</dbReference>
<accession>A0A1M6AM15</accession>
<dbReference type="Gene3D" id="3.30.2310.20">
    <property type="entry name" value="RelE-like"/>
    <property type="match status" value="1"/>
</dbReference>
<name>A0A1M6AM15_9FIRM</name>
<evidence type="ECO:0000313" key="2">
    <source>
        <dbReference type="EMBL" id="SHI37516.1"/>
    </source>
</evidence>
<evidence type="ECO:0000256" key="1">
    <source>
        <dbReference type="ARBA" id="ARBA00022649"/>
    </source>
</evidence>
<proteinExistence type="predicted"/>
<protein>
    <submittedName>
        <fullName evidence="2">Plasmid stabilization system protein ParE</fullName>
    </submittedName>
</protein>
<dbReference type="InterPro" id="IPR035093">
    <property type="entry name" value="RelE/ParE_toxin_dom_sf"/>
</dbReference>
<organism evidence="2 3">
    <name type="scientific">Anaerovibrio lipolyticus DSM 3074</name>
    <dbReference type="NCBI Taxonomy" id="1120997"/>
    <lineage>
        <taxon>Bacteria</taxon>
        <taxon>Bacillati</taxon>
        <taxon>Bacillota</taxon>
        <taxon>Negativicutes</taxon>
        <taxon>Selenomonadales</taxon>
        <taxon>Selenomonadaceae</taxon>
        <taxon>Anaerovibrio</taxon>
    </lineage>
</organism>
<dbReference type="InterPro" id="IPR007712">
    <property type="entry name" value="RelE/ParE_toxin"/>
</dbReference>
<evidence type="ECO:0000313" key="3">
    <source>
        <dbReference type="Proteomes" id="UP000191240"/>
    </source>
</evidence>
<dbReference type="Pfam" id="PF05016">
    <property type="entry name" value="ParE_toxin"/>
    <property type="match status" value="1"/>
</dbReference>
<reference evidence="2 3" key="1">
    <citation type="submission" date="2016-11" db="EMBL/GenBank/DDBJ databases">
        <authorList>
            <person name="Jaros S."/>
            <person name="Januszkiewicz K."/>
            <person name="Wedrychowicz H."/>
        </authorList>
    </citation>
    <scope>NUCLEOTIDE SEQUENCE [LARGE SCALE GENOMIC DNA]</scope>
    <source>
        <strain evidence="2 3">DSM 3074</strain>
    </source>
</reference>
<gene>
    <name evidence="2" type="ORF">SAMN02745671_00428</name>
</gene>